<dbReference type="AlphaFoldDB" id="T1JAN7"/>
<dbReference type="EnsemblMetazoa" id="SMAR010806-RA">
    <property type="protein sequence ID" value="SMAR010806-PA"/>
    <property type="gene ID" value="SMAR010806"/>
</dbReference>
<dbReference type="EMBL" id="JH432001">
    <property type="status" value="NOT_ANNOTATED_CDS"/>
    <property type="molecule type" value="Genomic_DNA"/>
</dbReference>
<sequence length="230" mass="25862">GLDPFIITDEIVPECSKCTVSGFLDYAASENEGCIHTYPHGTQTFINGTRRTRNVITFPKVKIDCECRLPCNPGDKYKKPIVGCNARPTAEGKPENAKLLPLNLAEGVKKEKCVTCSKKAHTSGRIIMEFTGLSVTFNVWTKYKEPQHFDRPNAWDESKEKTPLVTDFAISNVKSSKSKCEGDTAQFKTSCHCLLATQFFKQTVLTRVLESTTFPCRLDSFFYDYYVCLP</sequence>
<dbReference type="HOGENOM" id="CLU_1207448_0_0_1"/>
<protein>
    <submittedName>
        <fullName evidence="1">Uncharacterized protein</fullName>
    </submittedName>
</protein>
<reference evidence="2" key="1">
    <citation type="submission" date="2011-05" db="EMBL/GenBank/DDBJ databases">
        <authorList>
            <person name="Richards S.R."/>
            <person name="Qu J."/>
            <person name="Jiang H."/>
            <person name="Jhangiani S.N."/>
            <person name="Agravi P."/>
            <person name="Goodspeed R."/>
            <person name="Gross S."/>
            <person name="Mandapat C."/>
            <person name="Jackson L."/>
            <person name="Mathew T."/>
            <person name="Pu L."/>
            <person name="Thornton R."/>
            <person name="Saada N."/>
            <person name="Wilczek-Boney K.B."/>
            <person name="Lee S."/>
            <person name="Kovar C."/>
            <person name="Wu Y."/>
            <person name="Scherer S.E."/>
            <person name="Worley K.C."/>
            <person name="Muzny D.M."/>
            <person name="Gibbs R."/>
        </authorList>
    </citation>
    <scope>NUCLEOTIDE SEQUENCE</scope>
    <source>
        <strain evidence="2">Brora</strain>
    </source>
</reference>
<organism evidence="1 2">
    <name type="scientific">Strigamia maritima</name>
    <name type="common">European centipede</name>
    <name type="synonym">Geophilus maritimus</name>
    <dbReference type="NCBI Taxonomy" id="126957"/>
    <lineage>
        <taxon>Eukaryota</taxon>
        <taxon>Metazoa</taxon>
        <taxon>Ecdysozoa</taxon>
        <taxon>Arthropoda</taxon>
        <taxon>Myriapoda</taxon>
        <taxon>Chilopoda</taxon>
        <taxon>Pleurostigmophora</taxon>
        <taxon>Geophilomorpha</taxon>
        <taxon>Linotaeniidae</taxon>
        <taxon>Strigamia</taxon>
    </lineage>
</organism>
<reference evidence="1" key="2">
    <citation type="submission" date="2015-02" db="UniProtKB">
        <authorList>
            <consortium name="EnsemblMetazoa"/>
        </authorList>
    </citation>
    <scope>IDENTIFICATION</scope>
</reference>
<name>T1JAN7_STRMM</name>
<evidence type="ECO:0000313" key="1">
    <source>
        <dbReference type="EnsemblMetazoa" id="SMAR010806-PA"/>
    </source>
</evidence>
<evidence type="ECO:0000313" key="2">
    <source>
        <dbReference type="Proteomes" id="UP000014500"/>
    </source>
</evidence>
<proteinExistence type="predicted"/>
<dbReference type="Proteomes" id="UP000014500">
    <property type="component" value="Unassembled WGS sequence"/>
</dbReference>
<accession>T1JAN7</accession>
<keyword evidence="2" id="KW-1185">Reference proteome</keyword>